<keyword evidence="2" id="KW-1185">Reference proteome</keyword>
<evidence type="ECO:0000313" key="2">
    <source>
        <dbReference type="Proteomes" id="UP001221546"/>
    </source>
</evidence>
<organism evidence="1 2">
    <name type="scientific">Bradyrhizobium brasilense</name>
    <dbReference type="NCBI Taxonomy" id="1419277"/>
    <lineage>
        <taxon>Bacteria</taxon>
        <taxon>Pseudomonadati</taxon>
        <taxon>Pseudomonadota</taxon>
        <taxon>Alphaproteobacteria</taxon>
        <taxon>Hyphomicrobiales</taxon>
        <taxon>Nitrobacteraceae</taxon>
        <taxon>Bradyrhizobium</taxon>
    </lineage>
</organism>
<dbReference type="EMBL" id="CP121646">
    <property type="protein sequence ID" value="WFU62642.1"/>
    <property type="molecule type" value="Genomic_DNA"/>
</dbReference>
<protein>
    <recommendedName>
        <fullName evidence="3">Ethanolamine utilization protein EutQ</fullName>
    </recommendedName>
</protein>
<dbReference type="Proteomes" id="UP001221546">
    <property type="component" value="Chromosome"/>
</dbReference>
<gene>
    <name evidence="1" type="ORF">QA636_35155</name>
</gene>
<sequence>MSKAFLIKSEDMSFAEVHRDSGGHASCCQLIGPEVSQTIDAAIAIYDGCSIECKTTYDEAIVVLEGTYRILTGDNYSRVIEAKFGDVIWLTKGTRLKYQGDKAKVFYARYPVDWRKHDPAAEDVRPATDVYHFRSSDMTYSQIQIYSGGFASTCSLVTPAISKTLAATIATFDRSSANWTTEYDQVSITLGGVMRIRTGENYERAMEAKFGDVVWLPKGTPLKYEGDRGIMFFVPYPVDWRFRSQPHRPTPWPASVR</sequence>
<proteinExistence type="predicted"/>
<dbReference type="InterPro" id="IPR010424">
    <property type="entry name" value="EutQ"/>
</dbReference>
<dbReference type="InterPro" id="IPR011051">
    <property type="entry name" value="RmlC_Cupin_sf"/>
</dbReference>
<accession>A0ABY8JB53</accession>
<dbReference type="SUPFAM" id="SSF51182">
    <property type="entry name" value="RmlC-like cupins"/>
    <property type="match status" value="2"/>
</dbReference>
<dbReference type="Gene3D" id="2.60.120.10">
    <property type="entry name" value="Jelly Rolls"/>
    <property type="match status" value="2"/>
</dbReference>
<evidence type="ECO:0008006" key="3">
    <source>
        <dbReference type="Google" id="ProtNLM"/>
    </source>
</evidence>
<reference evidence="1 2" key="1">
    <citation type="submission" date="2023-04" db="EMBL/GenBank/DDBJ databases">
        <title>Australian commercial rhizobial inoculants.</title>
        <authorList>
            <person name="Kohlmeier M.G."/>
            <person name="O'Hara G.W."/>
            <person name="Colombi E."/>
            <person name="Ramsay J.P."/>
            <person name="Terpolilli J."/>
        </authorList>
    </citation>
    <scope>NUCLEOTIDE SEQUENCE [LARGE SCALE GENOMIC DNA]</scope>
    <source>
        <strain evidence="1 2">CB627</strain>
    </source>
</reference>
<dbReference type="RefSeq" id="WP_310885299.1">
    <property type="nucleotide sequence ID" value="NZ_CP121646.1"/>
</dbReference>
<name>A0ABY8JB53_9BRAD</name>
<evidence type="ECO:0000313" key="1">
    <source>
        <dbReference type="EMBL" id="WFU62642.1"/>
    </source>
</evidence>
<dbReference type="InterPro" id="IPR014710">
    <property type="entry name" value="RmlC-like_jellyroll"/>
</dbReference>
<dbReference type="Pfam" id="PF06249">
    <property type="entry name" value="EutQ"/>
    <property type="match status" value="2"/>
</dbReference>